<evidence type="ECO:0000313" key="2">
    <source>
        <dbReference type="EMBL" id="MBX69570.1"/>
    </source>
</evidence>
<dbReference type="AlphaFoldDB" id="A0A2P2QRF1"/>
<name>A0A2P2QRF1_RHIMU</name>
<keyword evidence="1" id="KW-1133">Transmembrane helix</keyword>
<organism evidence="2">
    <name type="scientific">Rhizophora mucronata</name>
    <name type="common">Asiatic mangrove</name>
    <dbReference type="NCBI Taxonomy" id="61149"/>
    <lineage>
        <taxon>Eukaryota</taxon>
        <taxon>Viridiplantae</taxon>
        <taxon>Streptophyta</taxon>
        <taxon>Embryophyta</taxon>
        <taxon>Tracheophyta</taxon>
        <taxon>Spermatophyta</taxon>
        <taxon>Magnoliopsida</taxon>
        <taxon>eudicotyledons</taxon>
        <taxon>Gunneridae</taxon>
        <taxon>Pentapetalae</taxon>
        <taxon>rosids</taxon>
        <taxon>fabids</taxon>
        <taxon>Malpighiales</taxon>
        <taxon>Rhizophoraceae</taxon>
        <taxon>Rhizophora</taxon>
    </lineage>
</organism>
<feature type="transmembrane region" description="Helical" evidence="1">
    <location>
        <begin position="16"/>
        <end position="36"/>
    </location>
</feature>
<sequence length="39" mass="4727">MIMGNLFFSDLYMDRLYYQANPLTLMPIWTIFRICISAY</sequence>
<dbReference type="EMBL" id="GGEC01089086">
    <property type="protein sequence ID" value="MBX69570.1"/>
    <property type="molecule type" value="Transcribed_RNA"/>
</dbReference>
<protein>
    <submittedName>
        <fullName evidence="2">Uncharacterized protein</fullName>
    </submittedName>
</protein>
<evidence type="ECO:0000256" key="1">
    <source>
        <dbReference type="SAM" id="Phobius"/>
    </source>
</evidence>
<proteinExistence type="predicted"/>
<keyword evidence="1" id="KW-0472">Membrane</keyword>
<reference evidence="2" key="1">
    <citation type="submission" date="2018-02" db="EMBL/GenBank/DDBJ databases">
        <title>Rhizophora mucronata_Transcriptome.</title>
        <authorList>
            <person name="Meera S.P."/>
            <person name="Sreeshan A."/>
            <person name="Augustine A."/>
        </authorList>
    </citation>
    <scope>NUCLEOTIDE SEQUENCE</scope>
    <source>
        <tissue evidence="2">Leaf</tissue>
    </source>
</reference>
<accession>A0A2P2QRF1</accession>
<keyword evidence="1" id="KW-0812">Transmembrane</keyword>